<evidence type="ECO:0000259" key="8">
    <source>
        <dbReference type="Pfam" id="PF01385"/>
    </source>
</evidence>
<dbReference type="Proteomes" id="UP000298347">
    <property type="component" value="Unassembled WGS sequence"/>
</dbReference>
<name>A0A4Z0GQX6_9BACL</name>
<protein>
    <submittedName>
        <fullName evidence="11">Transposase</fullName>
    </submittedName>
</protein>
<keyword evidence="3" id="KW-0815">Transposition</keyword>
<evidence type="ECO:0000313" key="12">
    <source>
        <dbReference type="Proteomes" id="UP000298347"/>
    </source>
</evidence>
<reference evidence="11 12" key="1">
    <citation type="journal article" date="2015" name="Int. J. Syst. Evol. Microbiol.">
        <title>Sporolactobacillus shoreae sp. nov. and Sporolactobacillus spathodeae sp. nov., two spore-forming lactic acid bacteria isolated from tree barks in Thailand.</title>
        <authorList>
            <person name="Thamacharoensuk T."/>
            <person name="Kitahara M."/>
            <person name="Ohkuma M."/>
            <person name="Thongchul N."/>
            <person name="Tanasupawat S."/>
        </authorList>
    </citation>
    <scope>NUCLEOTIDE SEQUENCE [LARGE SCALE GENOMIC DNA]</scope>
    <source>
        <strain evidence="11 12">BK92</strain>
    </source>
</reference>
<evidence type="ECO:0000256" key="2">
    <source>
        <dbReference type="ARBA" id="ARBA00011044"/>
    </source>
</evidence>
<dbReference type="NCBIfam" id="TIGR01766">
    <property type="entry name" value="IS200/IS605 family accessory protein TnpB-like domain"/>
    <property type="match status" value="1"/>
</dbReference>
<evidence type="ECO:0000256" key="3">
    <source>
        <dbReference type="ARBA" id="ARBA00022578"/>
    </source>
</evidence>
<keyword evidence="12" id="KW-1185">Reference proteome</keyword>
<dbReference type="InterPro" id="IPR001959">
    <property type="entry name" value="Transposase"/>
</dbReference>
<dbReference type="GO" id="GO:0046872">
    <property type="term" value="F:metal ion binding"/>
    <property type="evidence" value="ECO:0007669"/>
    <property type="project" value="UniProtKB-KW"/>
</dbReference>
<organism evidence="11 12">
    <name type="scientific">Sporolactobacillus shoreae</name>
    <dbReference type="NCBI Taxonomy" id="1465501"/>
    <lineage>
        <taxon>Bacteria</taxon>
        <taxon>Bacillati</taxon>
        <taxon>Bacillota</taxon>
        <taxon>Bacilli</taxon>
        <taxon>Bacillales</taxon>
        <taxon>Sporolactobacillaceae</taxon>
        <taxon>Sporolactobacillus</taxon>
    </lineage>
</organism>
<evidence type="ECO:0000256" key="1">
    <source>
        <dbReference type="ARBA" id="ARBA00008761"/>
    </source>
</evidence>
<dbReference type="Pfam" id="PF07282">
    <property type="entry name" value="Cas12f1-like_TNB"/>
    <property type="match status" value="1"/>
</dbReference>
<dbReference type="PANTHER" id="PTHR30405">
    <property type="entry name" value="TRANSPOSASE"/>
    <property type="match status" value="1"/>
</dbReference>
<dbReference type="OrthoDB" id="56768at2"/>
<dbReference type="EMBL" id="SRJD01000005">
    <property type="protein sequence ID" value="TGA98937.1"/>
    <property type="molecule type" value="Genomic_DNA"/>
</dbReference>
<dbReference type="Pfam" id="PF01385">
    <property type="entry name" value="OrfB_IS605"/>
    <property type="match status" value="1"/>
</dbReference>
<evidence type="ECO:0000256" key="6">
    <source>
        <dbReference type="ARBA" id="ARBA00023125"/>
    </source>
</evidence>
<comment type="similarity">
    <text evidence="2">In the N-terminal section; belongs to the transposase 2 family.</text>
</comment>
<evidence type="ECO:0000256" key="7">
    <source>
        <dbReference type="ARBA" id="ARBA00023172"/>
    </source>
</evidence>
<evidence type="ECO:0000313" key="11">
    <source>
        <dbReference type="EMBL" id="TGA98937.1"/>
    </source>
</evidence>
<evidence type="ECO:0000256" key="4">
    <source>
        <dbReference type="ARBA" id="ARBA00022723"/>
    </source>
</evidence>
<keyword evidence="5" id="KW-0862">Zinc</keyword>
<sequence>MVTKGLKLRIYPNKQQRQQLAQNFGCTRFVWNQMLAMLNERHENSPQASFLTAYALNHLLPLLKKEHPFLKEAESTSLQVTNQHLIEAFHAFFRKEKGHPKFKAKHAFKQSYTSKFVNGNIQPVGDHGIRLPKLGILRFKAGQRIPETIKQVTLSRTPTGKYFAVLTVEGENQAFPKTCQTIGCDLGVADLLVGSVEDLRWPTTRFDQGLAHKLRIWQRKLARRQQLAKKAITWDRHLKVPVPRTMDHFKNVARARLQVARIQEKIANQRADKLHKLTTQLVKAYDRIALENLKTKNLLRNHTLARAIANQAWGELRRLLTYKCAWYGKELVLVNPYKTSQLCSTCGHDDGKKALAIREWTCPQCGTHHDRDVNAAKNIERLALVKQTVCGLGTSPG</sequence>
<dbReference type="Pfam" id="PF12323">
    <property type="entry name" value="HTH_OrfB_IS605"/>
    <property type="match status" value="1"/>
</dbReference>
<dbReference type="RefSeq" id="WP_135347957.1">
    <property type="nucleotide sequence ID" value="NZ_SRJD01000005.1"/>
</dbReference>
<comment type="similarity">
    <text evidence="1">In the C-terminal section; belongs to the transposase 35 family.</text>
</comment>
<evidence type="ECO:0000259" key="10">
    <source>
        <dbReference type="Pfam" id="PF12323"/>
    </source>
</evidence>
<proteinExistence type="inferred from homology"/>
<comment type="caution">
    <text evidence="11">The sequence shown here is derived from an EMBL/GenBank/DDBJ whole genome shotgun (WGS) entry which is preliminary data.</text>
</comment>
<dbReference type="NCBIfam" id="NF040570">
    <property type="entry name" value="guided_TnpB"/>
    <property type="match status" value="1"/>
</dbReference>
<evidence type="ECO:0000256" key="5">
    <source>
        <dbReference type="ARBA" id="ARBA00022833"/>
    </source>
</evidence>
<feature type="domain" description="Probable transposase IS891/IS1136/IS1341" evidence="8">
    <location>
        <begin position="172"/>
        <end position="301"/>
    </location>
</feature>
<keyword evidence="6" id="KW-0238">DNA-binding</keyword>
<gene>
    <name evidence="11" type="ORF">E4665_06325</name>
</gene>
<feature type="domain" description="Cas12f1-like TNB" evidence="9">
    <location>
        <begin position="313"/>
        <end position="379"/>
    </location>
</feature>
<accession>A0A4Z0GQX6</accession>
<keyword evidence="4" id="KW-0479">Metal-binding</keyword>
<keyword evidence="7" id="KW-0233">DNA recombination</keyword>
<dbReference type="InterPro" id="IPR051399">
    <property type="entry name" value="RNA-guided_DNA_endo/Transpos"/>
</dbReference>
<dbReference type="PANTHER" id="PTHR30405:SF25">
    <property type="entry name" value="RNA-GUIDED DNA ENDONUCLEASE INSQ-RELATED"/>
    <property type="match status" value="1"/>
</dbReference>
<dbReference type="InterPro" id="IPR021027">
    <property type="entry name" value="Transposase_put_HTH"/>
</dbReference>
<dbReference type="AlphaFoldDB" id="A0A4Z0GQX6"/>
<dbReference type="GO" id="GO:0032196">
    <property type="term" value="P:transposition"/>
    <property type="evidence" value="ECO:0007669"/>
    <property type="project" value="UniProtKB-KW"/>
</dbReference>
<dbReference type="InterPro" id="IPR010095">
    <property type="entry name" value="Cas12f1-like_TNB"/>
</dbReference>
<feature type="domain" description="Transposase putative helix-turn-helix" evidence="10">
    <location>
        <begin position="1"/>
        <end position="44"/>
    </location>
</feature>
<dbReference type="GO" id="GO:0006310">
    <property type="term" value="P:DNA recombination"/>
    <property type="evidence" value="ECO:0007669"/>
    <property type="project" value="UniProtKB-KW"/>
</dbReference>
<dbReference type="GO" id="GO:0003677">
    <property type="term" value="F:DNA binding"/>
    <property type="evidence" value="ECO:0007669"/>
    <property type="project" value="UniProtKB-KW"/>
</dbReference>
<evidence type="ECO:0000259" key="9">
    <source>
        <dbReference type="Pfam" id="PF07282"/>
    </source>
</evidence>